<accession>A0A934K817</accession>
<name>A0A934K817_9BACT</name>
<gene>
    <name evidence="1" type="ORF">JF888_09705</name>
</gene>
<dbReference type="Proteomes" id="UP000620075">
    <property type="component" value="Unassembled WGS sequence"/>
</dbReference>
<dbReference type="EMBL" id="JAEKNQ010000036">
    <property type="protein sequence ID" value="MBJ7603446.1"/>
    <property type="molecule type" value="Genomic_DNA"/>
</dbReference>
<organism evidence="1 2">
    <name type="scientific">Candidatus Dormiibacter inghamiae</name>
    <dbReference type="NCBI Taxonomy" id="3127013"/>
    <lineage>
        <taxon>Bacteria</taxon>
        <taxon>Bacillati</taxon>
        <taxon>Candidatus Dormiibacterota</taxon>
        <taxon>Candidatus Dormibacteria</taxon>
        <taxon>Candidatus Dormibacterales</taxon>
        <taxon>Candidatus Dormibacteraceae</taxon>
        <taxon>Candidatus Dormiibacter</taxon>
    </lineage>
</organism>
<sequence>MRREVVRTLLVVAERPYLWAAVRELVSPELALVRQARPSDLAPAWQQTDPWPWLVVGGAAQVPARLTELVKELPVPVWWLGEPQGELPPGTLQFSDWPQLEARLRALSGPVLGLQFAPLRGLKTPGGYLTRGTADLEGLMAAYPHALPRFRTLRRARQTVQRAGVGCAVSVAQGDVRLAPVE</sequence>
<evidence type="ECO:0000313" key="2">
    <source>
        <dbReference type="Proteomes" id="UP000620075"/>
    </source>
</evidence>
<evidence type="ECO:0000313" key="1">
    <source>
        <dbReference type="EMBL" id="MBJ7603446.1"/>
    </source>
</evidence>
<proteinExistence type="predicted"/>
<comment type="caution">
    <text evidence="1">The sequence shown here is derived from an EMBL/GenBank/DDBJ whole genome shotgun (WGS) entry which is preliminary data.</text>
</comment>
<dbReference type="AlphaFoldDB" id="A0A934K817"/>
<protein>
    <submittedName>
        <fullName evidence="1">Uncharacterized protein</fullName>
    </submittedName>
</protein>
<dbReference type="RefSeq" id="WP_338179482.1">
    <property type="nucleotide sequence ID" value="NZ_JAEKNQ010000036.1"/>
</dbReference>
<reference evidence="1 2" key="1">
    <citation type="submission" date="2020-10" db="EMBL/GenBank/DDBJ databases">
        <title>Ca. Dormibacterota MAGs.</title>
        <authorList>
            <person name="Montgomery K."/>
        </authorList>
    </citation>
    <scope>NUCLEOTIDE SEQUENCE [LARGE SCALE GENOMIC DNA]</scope>
    <source>
        <strain evidence="1">SC8811_S16_3</strain>
    </source>
</reference>